<protein>
    <recommendedName>
        <fullName evidence="1">HTH cro/C1-type domain-containing protein</fullName>
    </recommendedName>
</protein>
<dbReference type="SUPFAM" id="SSF47413">
    <property type="entry name" value="lambda repressor-like DNA-binding domains"/>
    <property type="match status" value="1"/>
</dbReference>
<organism evidence="2 3">
    <name type="scientific">Lactobacillus xylocopicola</name>
    <dbReference type="NCBI Taxonomy" id="2976676"/>
    <lineage>
        <taxon>Bacteria</taxon>
        <taxon>Bacillati</taxon>
        <taxon>Bacillota</taxon>
        <taxon>Bacilli</taxon>
        <taxon>Lactobacillales</taxon>
        <taxon>Lactobacillaceae</taxon>
        <taxon>Lactobacillus</taxon>
    </lineage>
</organism>
<dbReference type="InterPro" id="IPR010057">
    <property type="entry name" value="Transcription_activator_Rgg_C"/>
</dbReference>
<gene>
    <name evidence="2" type="ORF">KIM322_12550</name>
</gene>
<dbReference type="Gene3D" id="1.25.40.400">
    <property type="match status" value="1"/>
</dbReference>
<dbReference type="InterPro" id="IPR010982">
    <property type="entry name" value="Lambda_DNA-bd_dom_sf"/>
</dbReference>
<dbReference type="NCBIfam" id="TIGR01716">
    <property type="entry name" value="RGG_Cterm"/>
    <property type="match status" value="1"/>
</dbReference>
<evidence type="ECO:0000313" key="3">
    <source>
        <dbReference type="Proteomes" id="UP001321741"/>
    </source>
</evidence>
<dbReference type="EMBL" id="AP026803">
    <property type="protein sequence ID" value="BDR60994.1"/>
    <property type="molecule type" value="Genomic_DNA"/>
</dbReference>
<dbReference type="InterPro" id="IPR053163">
    <property type="entry name" value="HTH-type_regulator_Rgg"/>
</dbReference>
<keyword evidence="3" id="KW-1185">Reference proteome</keyword>
<evidence type="ECO:0000259" key="1">
    <source>
        <dbReference type="PROSITE" id="PS50943"/>
    </source>
</evidence>
<name>A0ABN6SLB9_9LACO</name>
<evidence type="ECO:0000313" key="2">
    <source>
        <dbReference type="EMBL" id="BDR60994.1"/>
    </source>
</evidence>
<dbReference type="Pfam" id="PF01381">
    <property type="entry name" value="HTH_3"/>
    <property type="match status" value="1"/>
</dbReference>
<sequence>MSIGELLRQYRMEQGKTQKEWTGTTVSPSYYSKVEKDVHRITVVDLLEILRANDVNPLDFFSRLNWADQVKDSQSRELARSINEAYYQNDEASLQSIRASVERSKLTNKEQQLLLLDETIAAVKDDPELLDQDQLQKVKEEIFNSDHINERQLRLFANLVPYYDLDGNLVIGRRLLEIFCHDSKVSIKEALLAMSENIIIKCIEQNRYADTSFFIQAADAITIVPTLFFYKNGLILLENMVAYHDDQRSEYLAKCQLAINNFTLLGLPKFGAEVQKFFDKYKVQ</sequence>
<dbReference type="InterPro" id="IPR001387">
    <property type="entry name" value="Cro/C1-type_HTH"/>
</dbReference>
<feature type="domain" description="HTH cro/C1-type" evidence="1">
    <location>
        <begin position="7"/>
        <end position="61"/>
    </location>
</feature>
<reference evidence="2 3" key="1">
    <citation type="journal article" date="2023" name="Microbiol. Spectr.">
        <title>Symbiosis of Carpenter Bees with Uncharacterized Lactic Acid Bacteria Showing NAD Auxotrophy.</title>
        <authorList>
            <person name="Kawasaki S."/>
            <person name="Ozawa K."/>
            <person name="Mori T."/>
            <person name="Yamamoto A."/>
            <person name="Ito M."/>
            <person name="Ohkuma M."/>
            <person name="Sakamoto M."/>
            <person name="Matsutani M."/>
        </authorList>
    </citation>
    <scope>NUCLEOTIDE SEQUENCE [LARGE SCALE GENOMIC DNA]</scope>
    <source>
        <strain evidence="2 3">Kim32-2</strain>
    </source>
</reference>
<dbReference type="PROSITE" id="PS50943">
    <property type="entry name" value="HTH_CROC1"/>
    <property type="match status" value="1"/>
</dbReference>
<proteinExistence type="predicted"/>
<accession>A0ABN6SLB9</accession>
<dbReference type="PANTHER" id="PTHR37038">
    <property type="entry name" value="TRANSCRIPTIONAL REGULATOR-RELATED"/>
    <property type="match status" value="1"/>
</dbReference>
<dbReference type="Pfam" id="PF21259">
    <property type="entry name" value="Rgg_C"/>
    <property type="match status" value="1"/>
</dbReference>
<dbReference type="Proteomes" id="UP001321741">
    <property type="component" value="Chromosome"/>
</dbReference>
<dbReference type="CDD" id="cd00093">
    <property type="entry name" value="HTH_XRE"/>
    <property type="match status" value="1"/>
</dbReference>
<dbReference type="PANTHER" id="PTHR37038:SF12">
    <property type="entry name" value="TRANSCRIPTIONAL REGULATOR"/>
    <property type="match status" value="1"/>
</dbReference>
<dbReference type="RefSeq" id="WP_317637232.1">
    <property type="nucleotide sequence ID" value="NZ_AP026803.1"/>
</dbReference>
<dbReference type="Gene3D" id="1.10.260.40">
    <property type="entry name" value="lambda repressor-like DNA-binding domains"/>
    <property type="match status" value="1"/>
</dbReference>